<accession>A0ACB8TSK1</accession>
<dbReference type="EMBL" id="MU274935">
    <property type="protein sequence ID" value="KAI0085027.1"/>
    <property type="molecule type" value="Genomic_DNA"/>
</dbReference>
<sequence>MSNRPDRTARGRKQGRGPNVGGGYGRGSTVWGSHGRVFPHGQVSIDSRLENESEDTLIQSLNWTSHISNNELPIRPDFGTLGTPIKLRTNYFPITAPPGVLYEYTVTVVPSVESFSRSELQHIYNLAEHTNDWAQAGMQGKVAHDYHNRLISYFKLPQPLVIHVPITYPQRNEPPPSQQRLERNSGATAKKHLPKEYMLYIESISDLDTQNLQNHLHGQLEYRDYNILPIISAVNIILDMYTKQPGGNGVVVRSKKFFCPSAAMPLFPLGPGHEAWQGFHTSVVPAHKQLMVNVSTCIGAFYIPGNLAKILQSFMTASFDATPNSFFRQVRIKVTHFGDRRAAINHVLSLNARQRSFETEFGRVMVEDYYKRKYNIALQFPELPLIRVAGSNVETVETVLPAELCVVLGKQKLRRKLSQSPACRPPNANAAAIMQGIRELGYVDEQDPLRAFGISIGNEMAVIPGRILQPPKIKYGQGVPSINSQAGWNLCGVKFAVGGRLDNWAVLLIRDGSEACGFHGPQDPMLRTTIYGFIDVCRKSGIEVAGPPDSVVEARLPRKTREHPTRSDAIQTIRATLTSIKKPKLLFVVLSNGDSHVYAGLKHLADSYLDVATICVQVERFRKERGQVQYFANVALKLNMKLGGINHRLEGPSANWLNMAPTMLVGIKVMHPPPVSPRGTPSIAAVVASTDKNFSQFPASLRIQQSRKEVVLDLCDIMVERLNVFKAKSNVLPQRIIIYRCGISKDKVRAVLEEEIPEIMKAFTKLKSGGGTDYKPKITVVICDKRPHTLFFPTKSQHAAEDGNPVPGTVVDRGITAIYEFDFFLQAHGTSTQGTARPVHYYVVRDDIGFTADILQSLTNDMSYMSARTTKAVRLVSPAYYADLACKRGRCYLHRLHQGLTNTADVFMEDNETKVYQEGEVLWRGGVSPSLRDTMFYL</sequence>
<evidence type="ECO:0000313" key="2">
    <source>
        <dbReference type="Proteomes" id="UP001055072"/>
    </source>
</evidence>
<keyword evidence="2" id="KW-1185">Reference proteome</keyword>
<reference evidence="1" key="1">
    <citation type="journal article" date="2021" name="Environ. Microbiol.">
        <title>Gene family expansions and transcriptome signatures uncover fungal adaptations to wood decay.</title>
        <authorList>
            <person name="Hage H."/>
            <person name="Miyauchi S."/>
            <person name="Viragh M."/>
            <person name="Drula E."/>
            <person name="Min B."/>
            <person name="Chaduli D."/>
            <person name="Navarro D."/>
            <person name="Favel A."/>
            <person name="Norest M."/>
            <person name="Lesage-Meessen L."/>
            <person name="Balint B."/>
            <person name="Merenyi Z."/>
            <person name="de Eugenio L."/>
            <person name="Morin E."/>
            <person name="Martinez A.T."/>
            <person name="Baldrian P."/>
            <person name="Stursova M."/>
            <person name="Martinez M.J."/>
            <person name="Novotny C."/>
            <person name="Magnuson J.K."/>
            <person name="Spatafora J.W."/>
            <person name="Maurice S."/>
            <person name="Pangilinan J."/>
            <person name="Andreopoulos W."/>
            <person name="LaButti K."/>
            <person name="Hundley H."/>
            <person name="Na H."/>
            <person name="Kuo A."/>
            <person name="Barry K."/>
            <person name="Lipzen A."/>
            <person name="Henrissat B."/>
            <person name="Riley R."/>
            <person name="Ahrendt S."/>
            <person name="Nagy L.G."/>
            <person name="Grigoriev I.V."/>
            <person name="Martin F."/>
            <person name="Rosso M.N."/>
        </authorList>
    </citation>
    <scope>NUCLEOTIDE SEQUENCE</scope>
    <source>
        <strain evidence="1">CBS 384.51</strain>
    </source>
</reference>
<organism evidence="1 2">
    <name type="scientific">Irpex rosettiformis</name>
    <dbReference type="NCBI Taxonomy" id="378272"/>
    <lineage>
        <taxon>Eukaryota</taxon>
        <taxon>Fungi</taxon>
        <taxon>Dikarya</taxon>
        <taxon>Basidiomycota</taxon>
        <taxon>Agaricomycotina</taxon>
        <taxon>Agaricomycetes</taxon>
        <taxon>Polyporales</taxon>
        <taxon>Irpicaceae</taxon>
        <taxon>Irpex</taxon>
    </lineage>
</organism>
<protein>
    <submittedName>
        <fullName evidence="1">Argonaute-like protein</fullName>
    </submittedName>
</protein>
<name>A0ACB8TSK1_9APHY</name>
<gene>
    <name evidence="1" type="ORF">BDY19DRAFT_987215</name>
</gene>
<proteinExistence type="predicted"/>
<dbReference type="Proteomes" id="UP001055072">
    <property type="component" value="Unassembled WGS sequence"/>
</dbReference>
<comment type="caution">
    <text evidence="1">The sequence shown here is derived from an EMBL/GenBank/DDBJ whole genome shotgun (WGS) entry which is preliminary data.</text>
</comment>
<evidence type="ECO:0000313" key="1">
    <source>
        <dbReference type="EMBL" id="KAI0085027.1"/>
    </source>
</evidence>